<evidence type="ECO:0000313" key="3">
    <source>
        <dbReference type="Proteomes" id="UP000521872"/>
    </source>
</evidence>
<accession>A0A8H4QEL1</accession>
<keyword evidence="1" id="KW-0812">Transmembrane</keyword>
<organism evidence="2 3">
    <name type="scientific">Agrocybe pediades</name>
    <dbReference type="NCBI Taxonomy" id="84607"/>
    <lineage>
        <taxon>Eukaryota</taxon>
        <taxon>Fungi</taxon>
        <taxon>Dikarya</taxon>
        <taxon>Basidiomycota</taxon>
        <taxon>Agaricomycotina</taxon>
        <taxon>Agaricomycetes</taxon>
        <taxon>Agaricomycetidae</taxon>
        <taxon>Agaricales</taxon>
        <taxon>Agaricineae</taxon>
        <taxon>Strophariaceae</taxon>
        <taxon>Agrocybe</taxon>
    </lineage>
</organism>
<dbReference type="EMBL" id="JAACJL010000061">
    <property type="protein sequence ID" value="KAF4609527.1"/>
    <property type="molecule type" value="Genomic_DNA"/>
</dbReference>
<proteinExistence type="predicted"/>
<feature type="transmembrane region" description="Helical" evidence="1">
    <location>
        <begin position="49"/>
        <end position="73"/>
    </location>
</feature>
<reference evidence="2 3" key="1">
    <citation type="submission" date="2019-12" db="EMBL/GenBank/DDBJ databases">
        <authorList>
            <person name="Floudas D."/>
            <person name="Bentzer J."/>
            <person name="Ahren D."/>
            <person name="Johansson T."/>
            <person name="Persson P."/>
            <person name="Tunlid A."/>
        </authorList>
    </citation>
    <scope>NUCLEOTIDE SEQUENCE [LARGE SCALE GENOMIC DNA]</scope>
    <source>
        <strain evidence="2 3">CBS 102.39</strain>
    </source>
</reference>
<protein>
    <submittedName>
        <fullName evidence="2">Uncharacterized protein</fullName>
    </submittedName>
</protein>
<name>A0A8H4QEL1_9AGAR</name>
<comment type="caution">
    <text evidence="2">The sequence shown here is derived from an EMBL/GenBank/DDBJ whole genome shotgun (WGS) entry which is preliminary data.</text>
</comment>
<sequence>MPFVLPIIGSYSATVQLSALALLLLVSYLSRYARQAIGATTAAYLGFKILIPTVAWIIYICKGIAWLGFYIYFFKKAVIYAANTVDFILNDGLEAILKEAAKSNQRG</sequence>
<gene>
    <name evidence="2" type="ORF">D9613_012267</name>
</gene>
<keyword evidence="1" id="KW-0472">Membrane</keyword>
<feature type="transmembrane region" description="Helical" evidence="1">
    <location>
        <begin position="7"/>
        <end position="29"/>
    </location>
</feature>
<evidence type="ECO:0000313" key="2">
    <source>
        <dbReference type="EMBL" id="KAF4609527.1"/>
    </source>
</evidence>
<dbReference type="AlphaFoldDB" id="A0A8H4QEL1"/>
<keyword evidence="3" id="KW-1185">Reference proteome</keyword>
<dbReference type="Proteomes" id="UP000521872">
    <property type="component" value="Unassembled WGS sequence"/>
</dbReference>
<evidence type="ECO:0000256" key="1">
    <source>
        <dbReference type="SAM" id="Phobius"/>
    </source>
</evidence>
<keyword evidence="1" id="KW-1133">Transmembrane helix</keyword>